<keyword evidence="5" id="KW-0732">Signal</keyword>
<dbReference type="GO" id="GO:0044718">
    <property type="term" value="P:siderophore transmembrane transport"/>
    <property type="evidence" value="ECO:0007669"/>
    <property type="project" value="TreeGrafter"/>
</dbReference>
<evidence type="ECO:0000313" key="11">
    <source>
        <dbReference type="Proteomes" id="UP000318010"/>
    </source>
</evidence>
<gene>
    <name evidence="10" type="ORF">FPZ42_06535</name>
</gene>
<organism evidence="10 11">
    <name type="scientific">Mucilaginibacter achroorhodeus</name>
    <dbReference type="NCBI Taxonomy" id="2599294"/>
    <lineage>
        <taxon>Bacteria</taxon>
        <taxon>Pseudomonadati</taxon>
        <taxon>Bacteroidota</taxon>
        <taxon>Sphingobacteriia</taxon>
        <taxon>Sphingobacteriales</taxon>
        <taxon>Sphingobacteriaceae</taxon>
        <taxon>Mucilaginibacter</taxon>
    </lineage>
</organism>
<dbReference type="InterPro" id="IPR036942">
    <property type="entry name" value="Beta-barrel_TonB_sf"/>
</dbReference>
<dbReference type="EMBL" id="VOEI01000002">
    <property type="protein sequence ID" value="TWR26691.1"/>
    <property type="molecule type" value="Genomic_DNA"/>
</dbReference>
<comment type="subcellular location">
    <subcellularLocation>
        <location evidence="1 8">Cell outer membrane</location>
        <topology evidence="1 8">Multi-pass membrane protein</topology>
    </subcellularLocation>
</comment>
<evidence type="ECO:0000256" key="5">
    <source>
        <dbReference type="ARBA" id="ARBA00022729"/>
    </source>
</evidence>
<evidence type="ECO:0000256" key="3">
    <source>
        <dbReference type="ARBA" id="ARBA00022452"/>
    </source>
</evidence>
<evidence type="ECO:0000256" key="8">
    <source>
        <dbReference type="PROSITE-ProRule" id="PRU01360"/>
    </source>
</evidence>
<evidence type="ECO:0000313" key="10">
    <source>
        <dbReference type="EMBL" id="TWR26691.1"/>
    </source>
</evidence>
<evidence type="ECO:0000256" key="6">
    <source>
        <dbReference type="ARBA" id="ARBA00023136"/>
    </source>
</evidence>
<dbReference type="InterPro" id="IPR008969">
    <property type="entry name" value="CarboxyPept-like_regulatory"/>
</dbReference>
<dbReference type="GO" id="GO:0009279">
    <property type="term" value="C:cell outer membrane"/>
    <property type="evidence" value="ECO:0007669"/>
    <property type="project" value="UniProtKB-SubCell"/>
</dbReference>
<keyword evidence="3 8" id="KW-1134">Transmembrane beta strand</keyword>
<keyword evidence="6 8" id="KW-0472">Membrane</keyword>
<keyword evidence="4 8" id="KW-0812">Transmembrane</keyword>
<protein>
    <submittedName>
        <fullName evidence="10">SusC/RagA family TonB-linked outer membrane protein</fullName>
    </submittedName>
</protein>
<dbReference type="InterPro" id="IPR012910">
    <property type="entry name" value="Plug_dom"/>
</dbReference>
<dbReference type="AlphaFoldDB" id="A0A563U5R3"/>
<keyword evidence="11" id="KW-1185">Reference proteome</keyword>
<dbReference type="Gene3D" id="2.170.130.10">
    <property type="entry name" value="TonB-dependent receptor, plug domain"/>
    <property type="match status" value="1"/>
</dbReference>
<name>A0A563U5R3_9SPHI</name>
<dbReference type="Proteomes" id="UP000318010">
    <property type="component" value="Unassembled WGS sequence"/>
</dbReference>
<dbReference type="Pfam" id="PF13715">
    <property type="entry name" value="CarbopepD_reg_2"/>
    <property type="match status" value="1"/>
</dbReference>
<dbReference type="NCBIfam" id="TIGR04057">
    <property type="entry name" value="SusC_RagA_signa"/>
    <property type="match status" value="1"/>
</dbReference>
<keyword evidence="7 8" id="KW-0998">Cell outer membrane</keyword>
<dbReference type="PANTHER" id="PTHR30069">
    <property type="entry name" value="TONB-DEPENDENT OUTER MEMBRANE RECEPTOR"/>
    <property type="match status" value="1"/>
</dbReference>
<reference evidence="10 11" key="1">
    <citation type="submission" date="2019-07" db="EMBL/GenBank/DDBJ databases">
        <authorList>
            <person name="Kim J."/>
        </authorList>
    </citation>
    <scope>NUCLEOTIDE SEQUENCE [LARGE SCALE GENOMIC DNA]</scope>
    <source>
        <strain evidence="10 11">MJ1a</strain>
    </source>
</reference>
<comment type="caution">
    <text evidence="10">The sequence shown here is derived from an EMBL/GenBank/DDBJ whole genome shotgun (WGS) entry which is preliminary data.</text>
</comment>
<dbReference type="InterPro" id="IPR023996">
    <property type="entry name" value="TonB-dep_OMP_SusC/RagA"/>
</dbReference>
<evidence type="ECO:0000259" key="9">
    <source>
        <dbReference type="Pfam" id="PF07715"/>
    </source>
</evidence>
<feature type="domain" description="TonB-dependent receptor plug" evidence="9">
    <location>
        <begin position="228"/>
        <end position="355"/>
    </location>
</feature>
<proteinExistence type="inferred from homology"/>
<dbReference type="Pfam" id="PF07715">
    <property type="entry name" value="Plug"/>
    <property type="match status" value="1"/>
</dbReference>
<dbReference type="SUPFAM" id="SSF56935">
    <property type="entry name" value="Porins"/>
    <property type="match status" value="1"/>
</dbReference>
<evidence type="ECO:0000256" key="4">
    <source>
        <dbReference type="ARBA" id="ARBA00022692"/>
    </source>
</evidence>
<dbReference type="GO" id="GO:0015344">
    <property type="term" value="F:siderophore uptake transmembrane transporter activity"/>
    <property type="evidence" value="ECO:0007669"/>
    <property type="project" value="TreeGrafter"/>
</dbReference>
<dbReference type="NCBIfam" id="TIGR04056">
    <property type="entry name" value="OMP_RagA_SusC"/>
    <property type="match status" value="1"/>
</dbReference>
<dbReference type="Gene3D" id="2.40.170.20">
    <property type="entry name" value="TonB-dependent receptor, beta-barrel domain"/>
    <property type="match status" value="1"/>
</dbReference>
<comment type="similarity">
    <text evidence="8">Belongs to the TonB-dependent receptor family.</text>
</comment>
<sequence>MYKNYTPKCALPNRCVNKVLQIMRLTTLMLIASFIHVSAASLAQKISLTEKGSSLKKVCKNISLQTGYSFIISGSVYKQSKPVTIMVKNTELPEVLDMIFKDQPVRYQLQDKTIVLSVGQTDNSAAESPKTQLRQQKITGKITDEKGLPLVGVTIKVKNTTKGAVSDVNGHFIIDATIGDVLVVSYVGFVATEYTIKDQSPVNIVLQEAKNELNAVVVTALGIKRSAKALTYNVQELKGNDINAQNDGNFVNNLIGKVAGATINTSATGIGGSARVVLRGTKSLNDSKNNALYVVDGVPLFNFNGAGTGVPGVFDGANASSDGISQLNPDDIESLSVLTGPAAAALYGSNASGGVILITTKKGIANKTNVSLSSSTSFFSPFVLPRFQNTYGASSPGAFDSWGAKLSTPSTYNPKDFFQTGMYLDNSVSLSTGTEKNQTYISAAKTNGSGIIPNNKLDRLNLTLRNTANFFNDKLQMDLGVMYVKQNDQNLITQGLYNNPLVSAYLLPRDEDIAKYQLYERYDATRNFKTQFWPYGSQGYAMQNPYWIVNRDIYTNQTSRYLLNATAKYTINNWLNVVSRAKYDNTQLVNETKNSASTTTELAGVNGLYAINNTSQYQTYVDVLLNATHKIKDFSVNAFLGASYDNRQRTSNYFGGDLATIPNFFITSNVDLGSPRTKIIPGFNRTQNQAVYGTTQFAYKNSLFLDVTGRNDWNSGLSRSTNVSLFYPSVGLSGVITDLFNISSKTLPYLKVRGSYSEVGTPPDAYLTNPNYLFSNYTVSTEGIRVINTLQPERTKSYEAGVNARLFNGIITLDVTVYKSSTYNQIFDYQDDVAGGNNSGKVRVNAGRVDNKGMEVNLGANTTVGPVKWTSNVVFSLNRNKIRELYSKPGANGKLIPQDSVIAATLGNYQQRPTVGGTTGDIYVNTLKTDEYGYIVVDPRTRQVFADNNNYIYAGTADPRYNIAMRNNFTYKGVSLGFLVDARIGGVGVSATQALMDRYGVSEASAEAREAGGVSINGGLVPAKDYYAVAGGGATGIGAPYVYSATNVRLREATLSYHFPASFFSNKLKGATLGLTGKNLFMFYNKAPFDPESTASTGTFYQGIDMFRQPSYRSIGFNVSVQF</sequence>
<dbReference type="InterPro" id="IPR023997">
    <property type="entry name" value="TonB-dep_OMP_SusC/RagA_CS"/>
</dbReference>
<accession>A0A563U5R3</accession>
<dbReference type="InterPro" id="IPR037066">
    <property type="entry name" value="Plug_dom_sf"/>
</dbReference>
<dbReference type="InterPro" id="IPR039426">
    <property type="entry name" value="TonB-dep_rcpt-like"/>
</dbReference>
<evidence type="ECO:0000256" key="2">
    <source>
        <dbReference type="ARBA" id="ARBA00022448"/>
    </source>
</evidence>
<dbReference type="Gene3D" id="2.60.40.1120">
    <property type="entry name" value="Carboxypeptidase-like, regulatory domain"/>
    <property type="match status" value="1"/>
</dbReference>
<evidence type="ECO:0000256" key="7">
    <source>
        <dbReference type="ARBA" id="ARBA00023237"/>
    </source>
</evidence>
<dbReference type="PROSITE" id="PS52016">
    <property type="entry name" value="TONB_DEPENDENT_REC_3"/>
    <property type="match status" value="1"/>
</dbReference>
<evidence type="ECO:0000256" key="1">
    <source>
        <dbReference type="ARBA" id="ARBA00004571"/>
    </source>
</evidence>
<dbReference type="PANTHER" id="PTHR30069:SF29">
    <property type="entry name" value="HEMOGLOBIN AND HEMOGLOBIN-HAPTOGLOBIN-BINDING PROTEIN 1-RELATED"/>
    <property type="match status" value="1"/>
</dbReference>
<dbReference type="SUPFAM" id="SSF49464">
    <property type="entry name" value="Carboxypeptidase regulatory domain-like"/>
    <property type="match status" value="1"/>
</dbReference>
<dbReference type="OrthoDB" id="9768177at2"/>
<keyword evidence="2 8" id="KW-0813">Transport</keyword>